<proteinExistence type="predicted"/>
<dbReference type="SUPFAM" id="SSF102114">
    <property type="entry name" value="Radical SAM enzymes"/>
    <property type="match status" value="1"/>
</dbReference>
<dbReference type="PIRSF" id="PIRSF004869">
    <property type="entry name" value="PflX_prd"/>
    <property type="match status" value="1"/>
</dbReference>
<dbReference type="InterPro" id="IPR040085">
    <property type="entry name" value="MJ0674-like"/>
</dbReference>
<dbReference type="GO" id="GO:0003824">
    <property type="term" value="F:catalytic activity"/>
    <property type="evidence" value="ECO:0007669"/>
    <property type="project" value="InterPro"/>
</dbReference>
<dbReference type="Pfam" id="PF04055">
    <property type="entry name" value="Radical_SAM"/>
    <property type="match status" value="1"/>
</dbReference>
<keyword evidence="2" id="KW-0479">Metal-binding</keyword>
<keyword evidence="4" id="KW-0411">Iron-sulfur</keyword>
<reference evidence="6" key="1">
    <citation type="journal article" date="2014" name="Front. Microbiol.">
        <title>High frequency of phylogenetically diverse reductive dehalogenase-homologous genes in deep subseafloor sedimentary metagenomes.</title>
        <authorList>
            <person name="Kawai M."/>
            <person name="Futagami T."/>
            <person name="Toyoda A."/>
            <person name="Takaki Y."/>
            <person name="Nishi S."/>
            <person name="Hori S."/>
            <person name="Arai W."/>
            <person name="Tsubouchi T."/>
            <person name="Morono Y."/>
            <person name="Uchiyama I."/>
            <person name="Ito T."/>
            <person name="Fujiyama A."/>
            <person name="Inagaki F."/>
            <person name="Takami H."/>
        </authorList>
    </citation>
    <scope>NUCLEOTIDE SEQUENCE</scope>
    <source>
        <strain evidence="6">Expedition CK06-06</strain>
    </source>
</reference>
<feature type="non-terminal residue" evidence="6">
    <location>
        <position position="1"/>
    </location>
</feature>
<dbReference type="InterPro" id="IPR007197">
    <property type="entry name" value="rSAM"/>
</dbReference>
<dbReference type="InterPro" id="IPR013785">
    <property type="entry name" value="Aldolase_TIM"/>
</dbReference>
<feature type="non-terminal residue" evidence="6">
    <location>
        <position position="261"/>
    </location>
</feature>
<evidence type="ECO:0000259" key="5">
    <source>
        <dbReference type="Pfam" id="PF04055"/>
    </source>
</evidence>
<dbReference type="InterPro" id="IPR016431">
    <property type="entry name" value="Pyrv-formate_lyase-activ_prd"/>
</dbReference>
<dbReference type="GO" id="GO:0046872">
    <property type="term" value="F:metal ion binding"/>
    <property type="evidence" value="ECO:0007669"/>
    <property type="project" value="UniProtKB-KW"/>
</dbReference>
<dbReference type="PANTHER" id="PTHR43075">
    <property type="entry name" value="FORMATE LYASE ACTIVATING ENZYME, PUTATIVE (AFU_ORTHOLOGUE AFUA_2G15630)-RELATED"/>
    <property type="match status" value="1"/>
</dbReference>
<dbReference type="SFLD" id="SFLDG01099">
    <property type="entry name" value="Uncharacterised_Radical_SAM_Su"/>
    <property type="match status" value="1"/>
</dbReference>
<feature type="domain" description="Radical SAM core" evidence="5">
    <location>
        <begin position="76"/>
        <end position="206"/>
    </location>
</feature>
<dbReference type="InterPro" id="IPR058240">
    <property type="entry name" value="rSAM_sf"/>
</dbReference>
<name>X0WRB9_9ZZZZ</name>
<sequence length="261" mass="29162">SYLKLPPEELRRRSEQAWELMASPCRVCPRHCKVDRRQDDKRGFCRVGVRALVSSFSPHFGEEPPLVGVGGSGTIFLASCNLACVFCQNWEISQARWGREVTDEQLAGAMLRLQALGCHNINFVSPSIYVPQVLAALPYAVEGGLRLPLVYNSGGYDSLEALRLLDGIFDIYMPDIKYAGEAFARKYSLVKDYYPVARAALKEMHRQVGDLVTEDGVAVRGLIIRHLVLPQDLAGTAEVMRFIAQELSVHSYVNVMAQYRP</sequence>
<evidence type="ECO:0000256" key="2">
    <source>
        <dbReference type="ARBA" id="ARBA00022723"/>
    </source>
</evidence>
<organism evidence="6">
    <name type="scientific">marine sediment metagenome</name>
    <dbReference type="NCBI Taxonomy" id="412755"/>
    <lineage>
        <taxon>unclassified sequences</taxon>
        <taxon>metagenomes</taxon>
        <taxon>ecological metagenomes</taxon>
    </lineage>
</organism>
<evidence type="ECO:0000256" key="1">
    <source>
        <dbReference type="ARBA" id="ARBA00022691"/>
    </source>
</evidence>
<dbReference type="AlphaFoldDB" id="X0WRB9"/>
<dbReference type="SFLD" id="SFLDS00029">
    <property type="entry name" value="Radical_SAM"/>
    <property type="match status" value="1"/>
</dbReference>
<dbReference type="GO" id="GO:0051536">
    <property type="term" value="F:iron-sulfur cluster binding"/>
    <property type="evidence" value="ECO:0007669"/>
    <property type="project" value="UniProtKB-KW"/>
</dbReference>
<dbReference type="PANTHER" id="PTHR43075:SF1">
    <property type="entry name" value="FORMATE LYASE ACTIVATING ENZYME, PUTATIVE (AFU_ORTHOLOGUE AFUA_2G15630)-RELATED"/>
    <property type="match status" value="1"/>
</dbReference>
<dbReference type="Gene3D" id="3.20.20.70">
    <property type="entry name" value="Aldolase class I"/>
    <property type="match status" value="1"/>
</dbReference>
<dbReference type="EMBL" id="BARS01032274">
    <property type="protein sequence ID" value="GAG27068.1"/>
    <property type="molecule type" value="Genomic_DNA"/>
</dbReference>
<keyword evidence="3" id="KW-0408">Iron</keyword>
<comment type="caution">
    <text evidence="6">The sequence shown here is derived from an EMBL/GenBank/DDBJ whole genome shotgun (WGS) entry which is preliminary data.</text>
</comment>
<gene>
    <name evidence="6" type="ORF">S01H1_50113</name>
</gene>
<keyword evidence="1" id="KW-0949">S-adenosyl-L-methionine</keyword>
<evidence type="ECO:0000256" key="4">
    <source>
        <dbReference type="ARBA" id="ARBA00023014"/>
    </source>
</evidence>
<protein>
    <recommendedName>
        <fullName evidence="5">Radical SAM core domain-containing protein</fullName>
    </recommendedName>
</protein>
<accession>X0WRB9</accession>
<evidence type="ECO:0000313" key="6">
    <source>
        <dbReference type="EMBL" id="GAG27068.1"/>
    </source>
</evidence>
<evidence type="ECO:0000256" key="3">
    <source>
        <dbReference type="ARBA" id="ARBA00023004"/>
    </source>
</evidence>